<gene>
    <name evidence="1" type="ORF">Phou_055280</name>
</gene>
<sequence length="136" mass="15132">MCEYRRRGSTAAEILLVRTGVRMLRHRHLAARGDEMRVLMKAEFDTEAGNRAIKEGRLSQVLGATMEQLKPEAAYFTTINGHRGAFIVFDLNDPSDIPMLAEPLFVEMGAKIELLPVMNVDDVQSGLSKWQQASGA</sequence>
<accession>A0A6V8KG38</accession>
<evidence type="ECO:0000313" key="1">
    <source>
        <dbReference type="EMBL" id="GFJ81348.1"/>
    </source>
</evidence>
<evidence type="ECO:0000313" key="2">
    <source>
        <dbReference type="Proteomes" id="UP000482800"/>
    </source>
</evidence>
<reference evidence="1 2" key="1">
    <citation type="submission" date="2020-03" db="EMBL/GenBank/DDBJ databases">
        <title>Whole genome shotgun sequence of Phytohabitans houttuyneae NBRC 108639.</title>
        <authorList>
            <person name="Komaki H."/>
            <person name="Tamura T."/>
        </authorList>
    </citation>
    <scope>NUCLEOTIDE SEQUENCE [LARGE SCALE GENOMIC DNA]</scope>
    <source>
        <strain evidence="1 2">NBRC 108639</strain>
    </source>
</reference>
<organism evidence="1 2">
    <name type="scientific">Phytohabitans houttuyneae</name>
    <dbReference type="NCBI Taxonomy" id="1076126"/>
    <lineage>
        <taxon>Bacteria</taxon>
        <taxon>Bacillati</taxon>
        <taxon>Actinomycetota</taxon>
        <taxon>Actinomycetes</taxon>
        <taxon>Micromonosporales</taxon>
        <taxon>Micromonosporaceae</taxon>
    </lineage>
</organism>
<reference evidence="1 2" key="2">
    <citation type="submission" date="2020-03" db="EMBL/GenBank/DDBJ databases">
        <authorList>
            <person name="Ichikawa N."/>
            <person name="Kimura A."/>
            <person name="Kitahashi Y."/>
            <person name="Uohara A."/>
        </authorList>
    </citation>
    <scope>NUCLEOTIDE SEQUENCE [LARGE SCALE GENOMIC DNA]</scope>
    <source>
        <strain evidence="1 2">NBRC 108639</strain>
    </source>
</reference>
<proteinExistence type="predicted"/>
<protein>
    <recommendedName>
        <fullName evidence="3">Muconolactone isomerase domain-containing protein</fullName>
    </recommendedName>
</protein>
<evidence type="ECO:0008006" key="3">
    <source>
        <dbReference type="Google" id="ProtNLM"/>
    </source>
</evidence>
<keyword evidence="2" id="KW-1185">Reference proteome</keyword>
<dbReference type="Proteomes" id="UP000482800">
    <property type="component" value="Unassembled WGS sequence"/>
</dbReference>
<dbReference type="EMBL" id="BLPF01000002">
    <property type="protein sequence ID" value="GFJ81348.1"/>
    <property type="molecule type" value="Genomic_DNA"/>
</dbReference>
<name>A0A6V8KG38_9ACTN</name>
<comment type="caution">
    <text evidence="1">The sequence shown here is derived from an EMBL/GenBank/DDBJ whole genome shotgun (WGS) entry which is preliminary data.</text>
</comment>
<dbReference type="AlphaFoldDB" id="A0A6V8KG38"/>